<feature type="compositionally biased region" description="Polar residues" evidence="2">
    <location>
        <begin position="343"/>
        <end position="355"/>
    </location>
</feature>
<sequence>MDDLESLELDERMLKLKKRQLELDFEELELRKRRAILRVGGGPQAFIAPRQPSEEPSAGETAITTILALNQKFPELETNRLSSHGEESPKATDFVNPIARAATNKAAGKRPEKDAAQYDTLNPNVQTDQPQQPSHLYQPSSSTPVIAETPSDAATMIDMRPQASNVSALTSTDFNTSLTSRAAGSMGQLTEAKSKAYRKGKLFKSYTYLEKYYAAWTYQDLLDDLLKCRASHPEDWTPLEFLKRASFVSILRQAGLCDTKRAVVRKIASRDLNFANEHPAIYTERGYWSRFPEFQQVLDEQKLVEKEGLYWQLEEMPDNYDELMKTSGVPGRADSLRRLRNELPTTSMSYNRSTPSGPPSVNFDLNGAQVSSSGMARPFGALHQTQSKDLSEQPTDQSKRAPFEPRGDLRTVFTSHGNGSQNTNYLPADSNERALPMLRKRPRRSLVESEDSDYEEQDGTNE</sequence>
<feature type="coiled-coil region" evidence="1">
    <location>
        <begin position="4"/>
        <end position="38"/>
    </location>
</feature>
<accession>A0AAV9NDX5</accession>
<evidence type="ECO:0000256" key="1">
    <source>
        <dbReference type="SAM" id="Coils"/>
    </source>
</evidence>
<dbReference type="GeneID" id="89970812"/>
<dbReference type="RefSeq" id="XP_064706439.1">
    <property type="nucleotide sequence ID" value="XM_064846214.1"/>
</dbReference>
<keyword evidence="4" id="KW-1185">Reference proteome</keyword>
<keyword evidence="1" id="KW-0175">Coiled coil</keyword>
<reference evidence="3 4" key="1">
    <citation type="submission" date="2023-08" db="EMBL/GenBank/DDBJ databases">
        <title>Black Yeasts Isolated from many extreme environments.</title>
        <authorList>
            <person name="Coleine C."/>
            <person name="Stajich J.E."/>
            <person name="Selbmann L."/>
        </authorList>
    </citation>
    <scope>NUCLEOTIDE SEQUENCE [LARGE SCALE GENOMIC DNA]</scope>
    <source>
        <strain evidence="3 4">CCFEE 5792</strain>
    </source>
</reference>
<gene>
    <name evidence="3" type="ORF">LTR84_002605</name>
</gene>
<feature type="compositionally biased region" description="Polar residues" evidence="2">
    <location>
        <begin position="383"/>
        <end position="396"/>
    </location>
</feature>
<feature type="compositionally biased region" description="Basic and acidic residues" evidence="2">
    <location>
        <begin position="397"/>
        <end position="409"/>
    </location>
</feature>
<dbReference type="AlphaFoldDB" id="A0AAV9NDX5"/>
<evidence type="ECO:0000256" key="2">
    <source>
        <dbReference type="SAM" id="MobiDB-lite"/>
    </source>
</evidence>
<name>A0AAV9NDX5_9EURO</name>
<proteinExistence type="predicted"/>
<feature type="compositionally biased region" description="Polar residues" evidence="2">
    <location>
        <begin position="412"/>
        <end position="425"/>
    </location>
</feature>
<dbReference type="Proteomes" id="UP001358417">
    <property type="component" value="Unassembled WGS sequence"/>
</dbReference>
<feature type="compositionally biased region" description="Acidic residues" evidence="2">
    <location>
        <begin position="448"/>
        <end position="462"/>
    </location>
</feature>
<comment type="caution">
    <text evidence="3">The sequence shown here is derived from an EMBL/GenBank/DDBJ whole genome shotgun (WGS) entry which is preliminary data.</text>
</comment>
<dbReference type="EMBL" id="JAVRRD010000013">
    <property type="protein sequence ID" value="KAK5052739.1"/>
    <property type="molecule type" value="Genomic_DNA"/>
</dbReference>
<evidence type="ECO:0000313" key="3">
    <source>
        <dbReference type="EMBL" id="KAK5052739.1"/>
    </source>
</evidence>
<feature type="region of interest" description="Disordered" evidence="2">
    <location>
        <begin position="102"/>
        <end position="144"/>
    </location>
</feature>
<evidence type="ECO:0000313" key="4">
    <source>
        <dbReference type="Proteomes" id="UP001358417"/>
    </source>
</evidence>
<feature type="compositionally biased region" description="Polar residues" evidence="2">
    <location>
        <begin position="119"/>
        <end position="144"/>
    </location>
</feature>
<feature type="region of interest" description="Disordered" evidence="2">
    <location>
        <begin position="343"/>
        <end position="462"/>
    </location>
</feature>
<organism evidence="3 4">
    <name type="scientific">Exophiala bonariae</name>
    <dbReference type="NCBI Taxonomy" id="1690606"/>
    <lineage>
        <taxon>Eukaryota</taxon>
        <taxon>Fungi</taxon>
        <taxon>Dikarya</taxon>
        <taxon>Ascomycota</taxon>
        <taxon>Pezizomycotina</taxon>
        <taxon>Eurotiomycetes</taxon>
        <taxon>Chaetothyriomycetidae</taxon>
        <taxon>Chaetothyriales</taxon>
        <taxon>Herpotrichiellaceae</taxon>
        <taxon>Exophiala</taxon>
    </lineage>
</organism>
<protein>
    <submittedName>
        <fullName evidence="3">Uncharacterized protein</fullName>
    </submittedName>
</protein>